<gene>
    <name evidence="2" type="ORF">GCM10023322_14130</name>
</gene>
<dbReference type="EMBL" id="BAABJQ010000003">
    <property type="protein sequence ID" value="GAA5180861.1"/>
    <property type="molecule type" value="Genomic_DNA"/>
</dbReference>
<keyword evidence="3" id="KW-1185">Reference proteome</keyword>
<evidence type="ECO:0000256" key="1">
    <source>
        <dbReference type="SAM" id="MobiDB-lite"/>
    </source>
</evidence>
<dbReference type="Proteomes" id="UP001501570">
    <property type="component" value="Unassembled WGS sequence"/>
</dbReference>
<proteinExistence type="predicted"/>
<organism evidence="2 3">
    <name type="scientific">Rugosimonospora acidiphila</name>
    <dbReference type="NCBI Taxonomy" id="556531"/>
    <lineage>
        <taxon>Bacteria</taxon>
        <taxon>Bacillati</taxon>
        <taxon>Actinomycetota</taxon>
        <taxon>Actinomycetes</taxon>
        <taxon>Micromonosporales</taxon>
        <taxon>Micromonosporaceae</taxon>
        <taxon>Rugosimonospora</taxon>
    </lineage>
</organism>
<comment type="caution">
    <text evidence="2">The sequence shown here is derived from an EMBL/GenBank/DDBJ whole genome shotgun (WGS) entry which is preliminary data.</text>
</comment>
<protein>
    <submittedName>
        <fullName evidence="2">Uncharacterized protein</fullName>
    </submittedName>
</protein>
<evidence type="ECO:0000313" key="3">
    <source>
        <dbReference type="Proteomes" id="UP001501570"/>
    </source>
</evidence>
<reference evidence="3" key="1">
    <citation type="journal article" date="2019" name="Int. J. Syst. Evol. Microbiol.">
        <title>The Global Catalogue of Microorganisms (GCM) 10K type strain sequencing project: providing services to taxonomists for standard genome sequencing and annotation.</title>
        <authorList>
            <consortium name="The Broad Institute Genomics Platform"/>
            <consortium name="The Broad Institute Genome Sequencing Center for Infectious Disease"/>
            <person name="Wu L."/>
            <person name="Ma J."/>
        </authorList>
    </citation>
    <scope>NUCLEOTIDE SEQUENCE [LARGE SCALE GENOMIC DNA]</scope>
    <source>
        <strain evidence="3">JCM 18304</strain>
    </source>
</reference>
<accession>A0ABP9RNV5</accession>
<name>A0ABP9RNV5_9ACTN</name>
<evidence type="ECO:0000313" key="2">
    <source>
        <dbReference type="EMBL" id="GAA5180861.1"/>
    </source>
</evidence>
<feature type="region of interest" description="Disordered" evidence="1">
    <location>
        <begin position="80"/>
        <end position="135"/>
    </location>
</feature>
<sequence>MFSAHGRTDLYRAGYAKIADKIRETEQFNDPGQWRFDWEQPYPRDQWLDLLPTTGGLTQLRSDRLAGILGAVGRAIDAQLPPRRGRRRPSAWSGWRSGAPTRRGEGWVIASSTSLTGTAAPRASDRRPSTPRRRA</sequence>